<evidence type="ECO:0000313" key="2">
    <source>
        <dbReference type="Proteomes" id="UP000187203"/>
    </source>
</evidence>
<gene>
    <name evidence="1" type="ORF">COLO4_05635</name>
</gene>
<reference evidence="2" key="1">
    <citation type="submission" date="2013-09" db="EMBL/GenBank/DDBJ databases">
        <title>Corchorus olitorius genome sequencing.</title>
        <authorList>
            <person name="Alam M."/>
            <person name="Haque M.S."/>
            <person name="Islam M.S."/>
            <person name="Emdad E.M."/>
            <person name="Islam M.M."/>
            <person name="Ahmed B."/>
            <person name="Halim A."/>
            <person name="Hossen Q.M.M."/>
            <person name="Hossain M.Z."/>
            <person name="Ahmed R."/>
            <person name="Khan M.M."/>
            <person name="Islam R."/>
            <person name="Rashid M.M."/>
            <person name="Khan S.A."/>
            <person name="Rahman M.S."/>
            <person name="Alam M."/>
            <person name="Yahiya A.S."/>
            <person name="Khan M.S."/>
            <person name="Azam M.S."/>
            <person name="Haque T."/>
            <person name="Lashkar M.Z.H."/>
            <person name="Akhand A.I."/>
            <person name="Morshed G."/>
            <person name="Roy S."/>
            <person name="Uddin K.S."/>
            <person name="Rabeya T."/>
            <person name="Hossain A.S."/>
            <person name="Chowdhury A."/>
            <person name="Snigdha A.R."/>
            <person name="Mortoza M.S."/>
            <person name="Matin S.A."/>
            <person name="Hoque S.M.E."/>
            <person name="Islam M.K."/>
            <person name="Roy D.K."/>
            <person name="Haider R."/>
            <person name="Moosa M.M."/>
            <person name="Elias S.M."/>
            <person name="Hasan A.M."/>
            <person name="Jahan S."/>
            <person name="Shafiuddin M."/>
            <person name="Mahmood N."/>
            <person name="Shommy N.S."/>
        </authorList>
    </citation>
    <scope>NUCLEOTIDE SEQUENCE [LARGE SCALE GENOMIC DNA]</scope>
    <source>
        <strain evidence="2">cv. O-4</strain>
    </source>
</reference>
<evidence type="ECO:0000313" key="1">
    <source>
        <dbReference type="EMBL" id="OMP09282.1"/>
    </source>
</evidence>
<accession>A0A1R3KQA6</accession>
<dbReference type="EMBL" id="AWUE01012390">
    <property type="protein sequence ID" value="OMP09282.1"/>
    <property type="molecule type" value="Genomic_DNA"/>
</dbReference>
<dbReference type="AlphaFoldDB" id="A0A1R3KQA6"/>
<comment type="caution">
    <text evidence="1">The sequence shown here is derived from an EMBL/GenBank/DDBJ whole genome shotgun (WGS) entry which is preliminary data.</text>
</comment>
<protein>
    <submittedName>
        <fullName evidence="1">Uncharacterized protein</fullName>
    </submittedName>
</protein>
<organism evidence="1 2">
    <name type="scientific">Corchorus olitorius</name>
    <dbReference type="NCBI Taxonomy" id="93759"/>
    <lineage>
        <taxon>Eukaryota</taxon>
        <taxon>Viridiplantae</taxon>
        <taxon>Streptophyta</taxon>
        <taxon>Embryophyta</taxon>
        <taxon>Tracheophyta</taxon>
        <taxon>Spermatophyta</taxon>
        <taxon>Magnoliopsida</taxon>
        <taxon>eudicotyledons</taxon>
        <taxon>Gunneridae</taxon>
        <taxon>Pentapetalae</taxon>
        <taxon>rosids</taxon>
        <taxon>malvids</taxon>
        <taxon>Malvales</taxon>
        <taxon>Malvaceae</taxon>
        <taxon>Grewioideae</taxon>
        <taxon>Apeibeae</taxon>
        <taxon>Corchorus</taxon>
    </lineage>
</organism>
<proteinExistence type="predicted"/>
<sequence>MTDNGVLERDFLGRDHFINRPIGTFIPTMGIPERDSLGRDAA</sequence>
<keyword evidence="2" id="KW-1185">Reference proteome</keyword>
<dbReference type="Proteomes" id="UP000187203">
    <property type="component" value="Unassembled WGS sequence"/>
</dbReference>
<name>A0A1R3KQA6_9ROSI</name>